<proteinExistence type="predicted"/>
<organism evidence="1 2">
    <name type="scientific">Modicella reniformis</name>
    <dbReference type="NCBI Taxonomy" id="1440133"/>
    <lineage>
        <taxon>Eukaryota</taxon>
        <taxon>Fungi</taxon>
        <taxon>Fungi incertae sedis</taxon>
        <taxon>Mucoromycota</taxon>
        <taxon>Mortierellomycotina</taxon>
        <taxon>Mortierellomycetes</taxon>
        <taxon>Mortierellales</taxon>
        <taxon>Mortierellaceae</taxon>
        <taxon>Modicella</taxon>
    </lineage>
</organism>
<reference evidence="1" key="1">
    <citation type="journal article" date="2020" name="Fungal Divers.">
        <title>Resolving the Mortierellaceae phylogeny through synthesis of multi-gene phylogenetics and phylogenomics.</title>
        <authorList>
            <person name="Vandepol N."/>
            <person name="Liber J."/>
            <person name="Desiro A."/>
            <person name="Na H."/>
            <person name="Kennedy M."/>
            <person name="Barry K."/>
            <person name="Grigoriev I.V."/>
            <person name="Miller A.N."/>
            <person name="O'Donnell K."/>
            <person name="Stajich J.E."/>
            <person name="Bonito G."/>
        </authorList>
    </citation>
    <scope>NUCLEOTIDE SEQUENCE</scope>
    <source>
        <strain evidence="1">MES-2147</strain>
    </source>
</reference>
<dbReference type="Proteomes" id="UP000749646">
    <property type="component" value="Unassembled WGS sequence"/>
</dbReference>
<evidence type="ECO:0000313" key="2">
    <source>
        <dbReference type="Proteomes" id="UP000749646"/>
    </source>
</evidence>
<sequence>MPGPYKFSKTKIDVEKRMHTFRLARIQQAWSRRGQRVLMLCKGRYNSYLVDILGLAGSSSNVALQEELTCQGLQELCIIEHVGIMVSSRPEIKDPIPAYRGTGSRFFMLVISDWQLPPLLSRLNHSSAMSLIPIVNPSRKGYRIGAEGIFEDLGEYEFGRPRFREDTS</sequence>
<dbReference type="AlphaFoldDB" id="A0A9P6JHG7"/>
<gene>
    <name evidence="1" type="ORF">BGZ65_005679</name>
</gene>
<accession>A0A9P6JHG7</accession>
<dbReference type="EMBL" id="JAAAHW010003923">
    <property type="protein sequence ID" value="KAF9980013.1"/>
    <property type="molecule type" value="Genomic_DNA"/>
</dbReference>
<protein>
    <submittedName>
        <fullName evidence="1">Uncharacterized protein</fullName>
    </submittedName>
</protein>
<keyword evidence="2" id="KW-1185">Reference proteome</keyword>
<evidence type="ECO:0000313" key="1">
    <source>
        <dbReference type="EMBL" id="KAF9980013.1"/>
    </source>
</evidence>
<dbReference type="OrthoDB" id="158672at2759"/>
<comment type="caution">
    <text evidence="1">The sequence shown here is derived from an EMBL/GenBank/DDBJ whole genome shotgun (WGS) entry which is preliminary data.</text>
</comment>
<name>A0A9P6JHG7_9FUNG</name>